<dbReference type="RefSeq" id="WP_212521271.1">
    <property type="nucleotide sequence ID" value="NZ_JAGSOH010000116.1"/>
</dbReference>
<accession>A0A941ILL8</accession>
<keyword evidence="4" id="KW-1185">Reference proteome</keyword>
<dbReference type="EMBL" id="JAGSOH010000116">
    <property type="protein sequence ID" value="MBR7830142.1"/>
    <property type="molecule type" value="Genomic_DNA"/>
</dbReference>
<keyword evidence="1" id="KW-0862">Zinc</keyword>
<sequence length="558" mass="62205">MALLFTEDELLQAAGPRSFERGLDYVEAVEELEFEGAEINAIVTGSYEYDVTIWRERAKLEGQCSCPWSQEGNFCKHCVAVGLAALAVDRPEVPPPAAFPAGRSDLESWIDALSADELRDELRALIRGDRGLRRRFELRAAQASQDVDQVRKLARQLLGRGGLREPIEYEDAFDYARNVREVAEAINVLIDKAHAAEAVDIIREALSDTRAAIEDAENSDSDGTIAHAMALLLPIHLRACRGTSPDPTELARHIAEHNLAVPHEFEFAYDVAAYADLLGEAGVELVCDAYRAAYERNPKGWREKQLMEQLVRASGDLDALVEFLARDLDSRGYQHLRIAQELEAADRGDEALRWAEAGLRDATGFIGTDLVEFVALRYGQAGRMEDLLALRRTRFRAEMTVSHYELLRETAERGGVWAEEREAAMGLLHDDLAKQGPKAQFGMGPVLIDILVLEGDYDAAWELSRKAGSEPQRLKLAALVRADKPAEALEVYEQALAPLRSQSGDDAYRREVELLQAIRACHAHLGTDEVFAAYLASFRKDQRRKRNLMRLLDSVGLV</sequence>
<dbReference type="AlphaFoldDB" id="A0A941ILL8"/>
<dbReference type="PROSITE" id="PS50966">
    <property type="entry name" value="ZF_SWIM"/>
    <property type="match status" value="1"/>
</dbReference>
<reference evidence="3" key="1">
    <citation type="submission" date="2021-04" db="EMBL/GenBank/DDBJ databases">
        <title>Genome based classification of Actinospica acidithermotolerans sp. nov., an actinobacterium isolated from an Indonesian hot spring.</title>
        <authorList>
            <person name="Kusuma A.B."/>
            <person name="Putra K.E."/>
            <person name="Nafisah S."/>
            <person name="Loh J."/>
            <person name="Nouioui I."/>
            <person name="Goodfellow M."/>
        </authorList>
    </citation>
    <scope>NUCLEOTIDE SEQUENCE</scope>
    <source>
        <strain evidence="3">MGRD01-02</strain>
    </source>
</reference>
<dbReference type="Proteomes" id="UP000676325">
    <property type="component" value="Unassembled WGS sequence"/>
</dbReference>
<evidence type="ECO:0000313" key="4">
    <source>
        <dbReference type="Proteomes" id="UP000676325"/>
    </source>
</evidence>
<gene>
    <name evidence="3" type="ORF">KDK95_27815</name>
</gene>
<name>A0A941ILL8_9ACTN</name>
<organism evidence="3 4">
    <name type="scientific">Actinospica acidithermotolerans</name>
    <dbReference type="NCBI Taxonomy" id="2828514"/>
    <lineage>
        <taxon>Bacteria</taxon>
        <taxon>Bacillati</taxon>
        <taxon>Actinomycetota</taxon>
        <taxon>Actinomycetes</taxon>
        <taxon>Catenulisporales</taxon>
        <taxon>Actinospicaceae</taxon>
        <taxon>Actinospica</taxon>
    </lineage>
</organism>
<dbReference type="Pfam" id="PF04434">
    <property type="entry name" value="SWIM"/>
    <property type="match status" value="1"/>
</dbReference>
<protein>
    <submittedName>
        <fullName evidence="3">SWIM zinc finger family protein</fullName>
    </submittedName>
</protein>
<evidence type="ECO:0000259" key="2">
    <source>
        <dbReference type="PROSITE" id="PS50966"/>
    </source>
</evidence>
<comment type="caution">
    <text evidence="3">The sequence shown here is derived from an EMBL/GenBank/DDBJ whole genome shotgun (WGS) entry which is preliminary data.</text>
</comment>
<dbReference type="GO" id="GO:0008270">
    <property type="term" value="F:zinc ion binding"/>
    <property type="evidence" value="ECO:0007669"/>
    <property type="project" value="UniProtKB-KW"/>
</dbReference>
<keyword evidence="1" id="KW-0479">Metal-binding</keyword>
<keyword evidence="1" id="KW-0863">Zinc-finger</keyword>
<evidence type="ECO:0000256" key="1">
    <source>
        <dbReference type="PROSITE-ProRule" id="PRU00325"/>
    </source>
</evidence>
<evidence type="ECO:0000313" key="3">
    <source>
        <dbReference type="EMBL" id="MBR7830142.1"/>
    </source>
</evidence>
<feature type="domain" description="SWIM-type" evidence="2">
    <location>
        <begin position="49"/>
        <end position="86"/>
    </location>
</feature>
<dbReference type="InterPro" id="IPR007527">
    <property type="entry name" value="Znf_SWIM"/>
</dbReference>
<proteinExistence type="predicted"/>